<dbReference type="AlphaFoldDB" id="A0A1X0ZNT9"/>
<comment type="caution">
    <text evidence="2">The sequence shown here is derived from an EMBL/GenBank/DDBJ whole genome shotgun (WGS) entry which is preliminary data.</text>
</comment>
<gene>
    <name evidence="2" type="ORF">B7H17_23765</name>
</gene>
<evidence type="ECO:0000259" key="1">
    <source>
        <dbReference type="Pfam" id="PF13614"/>
    </source>
</evidence>
<sequence length="288" mass="31430">MSQRKRRNTGLAKVVVVENQKGGVGKTTMCYHIPCHLAEQGYRVLAIDLDPQGNLSSRFMSRALRTNGYRSVHMFSDKPIAFAPLPTPMEVDLIYSLDRDVELVNVERMDLGAAVINFSTNLEVLLEDYDYIVIDTPPAHGNKLTAASVASNFMFIPVELAAFAVTGVESVLETLAEMQNLVDDPIKITGIICNRMRKVKAHAEALAELQAAAGNLKILTTKVPTNGAIDDALRDGVPVWRNRATGAQRETGKMMISLMEEISALIGAKPLKPQAMPNAKRKGVTTNA</sequence>
<dbReference type="Pfam" id="PF13614">
    <property type="entry name" value="AAA_31"/>
    <property type="match status" value="1"/>
</dbReference>
<dbReference type="InterPro" id="IPR027417">
    <property type="entry name" value="P-loop_NTPase"/>
</dbReference>
<organism evidence="2 3">
    <name type="scientific">Pseudomonas putida</name>
    <name type="common">Arthrobacter siderocapsulatus</name>
    <dbReference type="NCBI Taxonomy" id="303"/>
    <lineage>
        <taxon>Bacteria</taxon>
        <taxon>Pseudomonadati</taxon>
        <taxon>Pseudomonadota</taxon>
        <taxon>Gammaproteobacteria</taxon>
        <taxon>Pseudomonadales</taxon>
        <taxon>Pseudomonadaceae</taxon>
        <taxon>Pseudomonas</taxon>
    </lineage>
</organism>
<dbReference type="InterPro" id="IPR050678">
    <property type="entry name" value="DNA_Partitioning_ATPase"/>
</dbReference>
<evidence type="ECO:0000313" key="3">
    <source>
        <dbReference type="Proteomes" id="UP000193675"/>
    </source>
</evidence>
<reference evidence="2 3" key="1">
    <citation type="submission" date="2017-04" db="EMBL/GenBank/DDBJ databases">
        <title>Presence of VIM-2 positive Pseudomonas species in chickens and their surrounding environment.</title>
        <authorList>
            <person name="Zhang R."/>
        </authorList>
    </citation>
    <scope>NUCLEOTIDE SEQUENCE [LARGE SCALE GENOMIC DNA]</scope>
    <source>
        <strain evidence="2 3">DZ-C18</strain>
    </source>
</reference>
<dbReference type="PANTHER" id="PTHR13696:SF99">
    <property type="entry name" value="COBYRINIC ACID AC-DIAMIDE SYNTHASE"/>
    <property type="match status" value="1"/>
</dbReference>
<dbReference type="SUPFAM" id="SSF52540">
    <property type="entry name" value="P-loop containing nucleoside triphosphate hydrolases"/>
    <property type="match status" value="1"/>
</dbReference>
<dbReference type="CDD" id="cd02042">
    <property type="entry name" value="ParAB_family"/>
    <property type="match status" value="1"/>
</dbReference>
<proteinExistence type="predicted"/>
<name>A0A1X0ZNT9_PSEPU</name>
<dbReference type="EMBL" id="NBWC01000044">
    <property type="protein sequence ID" value="ORL59875.1"/>
    <property type="molecule type" value="Genomic_DNA"/>
</dbReference>
<accession>A0A1X0ZNT9</accession>
<protein>
    <recommendedName>
        <fullName evidence="1">AAA domain-containing protein</fullName>
    </recommendedName>
</protein>
<dbReference type="PANTHER" id="PTHR13696">
    <property type="entry name" value="P-LOOP CONTAINING NUCLEOSIDE TRIPHOSPHATE HYDROLASE"/>
    <property type="match status" value="1"/>
</dbReference>
<dbReference type="Gene3D" id="3.40.50.300">
    <property type="entry name" value="P-loop containing nucleotide triphosphate hydrolases"/>
    <property type="match status" value="1"/>
</dbReference>
<evidence type="ECO:0000313" key="2">
    <source>
        <dbReference type="EMBL" id="ORL59875.1"/>
    </source>
</evidence>
<dbReference type="OrthoDB" id="9799330at2"/>
<dbReference type="Proteomes" id="UP000193675">
    <property type="component" value="Unassembled WGS sequence"/>
</dbReference>
<feature type="domain" description="AAA" evidence="1">
    <location>
        <begin position="13"/>
        <end position="187"/>
    </location>
</feature>
<dbReference type="RefSeq" id="WP_084859024.1">
    <property type="nucleotide sequence ID" value="NZ_NBWC01000044.1"/>
</dbReference>
<dbReference type="InterPro" id="IPR025669">
    <property type="entry name" value="AAA_dom"/>
</dbReference>